<dbReference type="EMBL" id="UYRT01107739">
    <property type="protein sequence ID" value="VDN44893.1"/>
    <property type="molecule type" value="Genomic_DNA"/>
</dbReference>
<name>A0A183EYA8_9BILA</name>
<evidence type="ECO:0000313" key="1">
    <source>
        <dbReference type="EMBL" id="VDN44893.1"/>
    </source>
</evidence>
<reference evidence="3" key="1">
    <citation type="submission" date="2016-06" db="UniProtKB">
        <authorList>
            <consortium name="WormBaseParasite"/>
        </authorList>
    </citation>
    <scope>IDENTIFICATION</scope>
</reference>
<gene>
    <name evidence="1" type="ORF">GPUH_LOCUS25949</name>
</gene>
<reference evidence="1 2" key="2">
    <citation type="submission" date="2018-11" db="EMBL/GenBank/DDBJ databases">
        <authorList>
            <consortium name="Pathogen Informatics"/>
        </authorList>
    </citation>
    <scope>NUCLEOTIDE SEQUENCE [LARGE SCALE GENOMIC DNA]</scope>
</reference>
<dbReference type="AlphaFoldDB" id="A0A183EYA8"/>
<proteinExistence type="predicted"/>
<organism evidence="3">
    <name type="scientific">Gongylonema pulchrum</name>
    <dbReference type="NCBI Taxonomy" id="637853"/>
    <lineage>
        <taxon>Eukaryota</taxon>
        <taxon>Metazoa</taxon>
        <taxon>Ecdysozoa</taxon>
        <taxon>Nematoda</taxon>
        <taxon>Chromadorea</taxon>
        <taxon>Rhabditida</taxon>
        <taxon>Spirurina</taxon>
        <taxon>Spiruromorpha</taxon>
        <taxon>Spiruroidea</taxon>
        <taxon>Gongylonematidae</taxon>
        <taxon>Gongylonema</taxon>
    </lineage>
</organism>
<accession>A0A183EYA8</accession>
<dbReference type="Proteomes" id="UP000271098">
    <property type="component" value="Unassembled WGS sequence"/>
</dbReference>
<dbReference type="WBParaSite" id="GPUH_0002597901-mRNA-1">
    <property type="protein sequence ID" value="GPUH_0002597901-mRNA-1"/>
    <property type="gene ID" value="GPUH_0002597901"/>
</dbReference>
<evidence type="ECO:0000313" key="2">
    <source>
        <dbReference type="Proteomes" id="UP000271098"/>
    </source>
</evidence>
<evidence type="ECO:0000313" key="3">
    <source>
        <dbReference type="WBParaSite" id="GPUH_0002597901-mRNA-1"/>
    </source>
</evidence>
<protein>
    <submittedName>
        <fullName evidence="1 3">Uncharacterized protein</fullName>
    </submittedName>
</protein>
<keyword evidence="2" id="KW-1185">Reference proteome</keyword>
<sequence>MDQGMSGDGGAPPEPVLEVPPPQEIKILESAEDIQVRAKFLIVFCIQCQSAANFVISRSSRRLKLFFVEISKKKYQISNCFLCKCHNWLIRNNLFSNAILNRESVSF</sequence>